<feature type="region of interest" description="Disordered" evidence="2">
    <location>
        <begin position="68"/>
        <end position="94"/>
    </location>
</feature>
<keyword evidence="1" id="KW-0175">Coiled coil</keyword>
<feature type="compositionally biased region" description="Low complexity" evidence="2">
    <location>
        <begin position="73"/>
        <end position="94"/>
    </location>
</feature>
<organism evidence="3 4">
    <name type="scientific">Sphingomonas psychrolutea</name>
    <dbReference type="NCBI Taxonomy" id="1259676"/>
    <lineage>
        <taxon>Bacteria</taxon>
        <taxon>Pseudomonadati</taxon>
        <taxon>Pseudomonadota</taxon>
        <taxon>Alphaproteobacteria</taxon>
        <taxon>Sphingomonadales</taxon>
        <taxon>Sphingomonadaceae</taxon>
        <taxon>Sphingomonas</taxon>
    </lineage>
</organism>
<evidence type="ECO:0000256" key="2">
    <source>
        <dbReference type="SAM" id="MobiDB-lite"/>
    </source>
</evidence>
<feature type="coiled-coil region" evidence="1">
    <location>
        <begin position="5"/>
        <end position="32"/>
    </location>
</feature>
<dbReference type="EMBL" id="BMDW01000046">
    <property type="protein sequence ID" value="GGA62464.1"/>
    <property type="molecule type" value="Genomic_DNA"/>
</dbReference>
<proteinExistence type="predicted"/>
<sequence length="105" mass="10835">MEPENTENAAELADLQAKLAATEKQLSEAATAVLADVPAHLKALVPTNLTPAEQVAWFHAAKATGVFGKPAVPTTDTGTKPTVTPTSPDPSTLPAFARIAAGYNK</sequence>
<protein>
    <submittedName>
        <fullName evidence="3">Uncharacterized protein</fullName>
    </submittedName>
</protein>
<dbReference type="Proteomes" id="UP000618591">
    <property type="component" value="Unassembled WGS sequence"/>
</dbReference>
<dbReference type="RefSeq" id="WP_188449952.1">
    <property type="nucleotide sequence ID" value="NZ_BMDW01000046.1"/>
</dbReference>
<accession>A0ABQ1H9H4</accession>
<evidence type="ECO:0000313" key="4">
    <source>
        <dbReference type="Proteomes" id="UP000618591"/>
    </source>
</evidence>
<reference evidence="4" key="1">
    <citation type="journal article" date="2019" name="Int. J. Syst. Evol. Microbiol.">
        <title>The Global Catalogue of Microorganisms (GCM) 10K type strain sequencing project: providing services to taxonomists for standard genome sequencing and annotation.</title>
        <authorList>
            <consortium name="The Broad Institute Genomics Platform"/>
            <consortium name="The Broad Institute Genome Sequencing Center for Infectious Disease"/>
            <person name="Wu L."/>
            <person name="Ma J."/>
        </authorList>
    </citation>
    <scope>NUCLEOTIDE SEQUENCE [LARGE SCALE GENOMIC DNA]</scope>
    <source>
        <strain evidence="4">CGMCC 1.10106</strain>
    </source>
</reference>
<evidence type="ECO:0000313" key="3">
    <source>
        <dbReference type="EMBL" id="GGA62464.1"/>
    </source>
</evidence>
<evidence type="ECO:0000256" key="1">
    <source>
        <dbReference type="SAM" id="Coils"/>
    </source>
</evidence>
<name>A0ABQ1H9H4_9SPHN</name>
<keyword evidence="4" id="KW-1185">Reference proteome</keyword>
<gene>
    <name evidence="3" type="ORF">GCM10011395_35840</name>
</gene>
<comment type="caution">
    <text evidence="3">The sequence shown here is derived from an EMBL/GenBank/DDBJ whole genome shotgun (WGS) entry which is preliminary data.</text>
</comment>